<dbReference type="SMART" id="SM00382">
    <property type="entry name" value="AAA"/>
    <property type="match status" value="1"/>
</dbReference>
<sequence length="825" mass="96619">MKIEDIKGDFSYKENPNLRYSNENYILVIKDEDNPDKSVRPLLYVDKRAGKVENIDRYDMDKIQVPINHFKPEQSFDRFDNLYQILKISYGTIVATNYDDDKYPKCKTFANNLNFTSKEEIIEILEGEILESQAKIKVKTPFTSLISDVYARYSQPLFIETEEKIVGPFIIASQDEDNTFSVQKYFKKEYPFGEYQITDNSYIEFQNFGFTRKVHIIGFSKFEFIKEIDFKDDKEILNDFAERIKHNPALLNKRKQQEMLDLIETMRQNKAIETYLKENRRVYDILEKANEKLISDYKISEIFPEKVRLNEIIENLTERERELKSQVSSQEKRLQELQEKVDDTQNELENLTKIKEEKFAKEKIALEQEVKALTEKKANLAAEIESETQQISQQLVALRKEKDDLTAFVDKLLLENKHAQRDAQQELVNLFKHKKYFDFLSGRNLSLYEETQQRTFTDFSITDAFDTYAAFRDKIKEILSKNGRAFETHFIDNLLIAIHQNTLTILAGLPGTGKTSLARLLTQILAPQERVTEVSVSRGWSSPKDLIGFQNPLTDKFHSAPTGVYELLEQLNYEVEQHSFFSAPLAFIILDEANLSPIEHYWSNFYNLTDTIAQEGDYLSIQLGNNHTLKYANNLRFIATINYDYTTEPLSPRVIDRTNIIQLPELNQSVHFITKEEVETLRISFQKCIEFFHLLDFQKNDKEVISFSDDENDKVFREIKELFKKLRLPISYRVEMGIKKYCSMAKHIAGLNEYVLLDYCIAQRLLPMINVQGENLKVYIDRLSQLLNENKMKISEKILDKMIEIGENNEILGGNYSYFLTLSYA</sequence>
<dbReference type="InterPro" id="IPR027417">
    <property type="entry name" value="P-loop_NTPase"/>
</dbReference>
<keyword evidence="4" id="KW-1185">Reference proteome</keyword>
<evidence type="ECO:0000259" key="2">
    <source>
        <dbReference type="SMART" id="SM00382"/>
    </source>
</evidence>
<dbReference type="EMBL" id="CP022022">
    <property type="protein sequence ID" value="ASF44406.1"/>
    <property type="molecule type" value="Genomic_DNA"/>
</dbReference>
<dbReference type="KEGG" id="capn:CBG49_15580"/>
<dbReference type="RefSeq" id="WP_009414394.1">
    <property type="nucleotide sequence ID" value="NZ_CP022022.1"/>
</dbReference>
<dbReference type="AlphaFoldDB" id="A0A1Z4BSW3"/>
<dbReference type="Proteomes" id="UP000197007">
    <property type="component" value="Chromosome"/>
</dbReference>
<gene>
    <name evidence="3" type="ORF">CBG49_15580</name>
</gene>
<proteinExistence type="predicted"/>
<reference evidence="4" key="1">
    <citation type="submission" date="2017-06" db="EMBL/GenBank/DDBJ databases">
        <title>Complete genome sequence of Capnocytophaga sp. KCOM 1579 (=ChDC OS43) isolated from a human refractory periapical abscess lesion.</title>
        <authorList>
            <person name="Kook J.-K."/>
            <person name="Park S.-N."/>
            <person name="Lim Y.K."/>
            <person name="Roh H."/>
        </authorList>
    </citation>
    <scope>NUCLEOTIDE SEQUENCE [LARGE SCALE GENOMIC DNA]</scope>
    <source>
        <strain evidence="4">ChDC OS43</strain>
    </source>
</reference>
<evidence type="ECO:0000313" key="4">
    <source>
        <dbReference type="Proteomes" id="UP000197007"/>
    </source>
</evidence>
<dbReference type="Gene3D" id="3.40.50.300">
    <property type="entry name" value="P-loop containing nucleotide triphosphate hydrolases"/>
    <property type="match status" value="1"/>
</dbReference>
<feature type="domain" description="AAA+ ATPase" evidence="2">
    <location>
        <begin position="500"/>
        <end position="665"/>
    </location>
</feature>
<accession>A0A1Z4BSW3</accession>
<evidence type="ECO:0000313" key="3">
    <source>
        <dbReference type="EMBL" id="ASF44406.1"/>
    </source>
</evidence>
<dbReference type="InterPro" id="IPR003593">
    <property type="entry name" value="AAA+_ATPase"/>
</dbReference>
<protein>
    <recommendedName>
        <fullName evidence="2">AAA+ ATPase domain-containing protein</fullName>
    </recommendedName>
</protein>
<name>A0A1Z4BSW3_9FLAO</name>
<evidence type="ECO:0000256" key="1">
    <source>
        <dbReference type="SAM" id="Coils"/>
    </source>
</evidence>
<organism evidence="3 4">
    <name type="scientific">Capnocytophaga endodontalis</name>
    <dbReference type="NCBI Taxonomy" id="2708117"/>
    <lineage>
        <taxon>Bacteria</taxon>
        <taxon>Pseudomonadati</taxon>
        <taxon>Bacteroidota</taxon>
        <taxon>Flavobacteriia</taxon>
        <taxon>Flavobacteriales</taxon>
        <taxon>Flavobacteriaceae</taxon>
        <taxon>Capnocytophaga</taxon>
    </lineage>
</organism>
<feature type="coiled-coil region" evidence="1">
    <location>
        <begin position="306"/>
        <end position="401"/>
    </location>
</feature>
<dbReference type="SUPFAM" id="SSF52540">
    <property type="entry name" value="P-loop containing nucleoside triphosphate hydrolases"/>
    <property type="match status" value="1"/>
</dbReference>
<keyword evidence="1" id="KW-0175">Coiled coil</keyword>